<dbReference type="AlphaFoldDB" id="A0A0G3EEM0"/>
<dbReference type="InterPro" id="IPR036514">
    <property type="entry name" value="SGNH_hydro_sf"/>
</dbReference>
<dbReference type="SUPFAM" id="SSF52266">
    <property type="entry name" value="SGNH hydrolase"/>
    <property type="match status" value="1"/>
</dbReference>
<dbReference type="RefSeq" id="WP_052881203.1">
    <property type="nucleotide sequence ID" value="NZ_CP010904.1"/>
</dbReference>
<dbReference type="EMBL" id="CP010904">
    <property type="protein sequence ID" value="AKJ63807.1"/>
    <property type="molecule type" value="Genomic_DNA"/>
</dbReference>
<name>A0A0G3EEM0_9BACT</name>
<evidence type="ECO:0000313" key="4">
    <source>
        <dbReference type="EMBL" id="AKJ63807.1"/>
    </source>
</evidence>
<keyword evidence="2" id="KW-0732">Signal</keyword>
<protein>
    <recommendedName>
        <fullName evidence="3">Sialate O-acetylesterase domain-containing protein</fullName>
    </recommendedName>
</protein>
<dbReference type="PANTHER" id="PTHR31988:SF19">
    <property type="entry name" value="9-O-ACETYL-N-ACETYLNEURAMINIC ACID DEACETYLASE-RELATED"/>
    <property type="match status" value="1"/>
</dbReference>
<gene>
    <name evidence="4" type="ORF">L21SP4_00535</name>
</gene>
<dbReference type="STRING" id="1307763.L21SP4_00535"/>
<proteinExistence type="predicted"/>
<accession>A0A0G3EEM0</accession>
<dbReference type="Gene3D" id="3.40.50.1110">
    <property type="entry name" value="SGNH hydrolase"/>
    <property type="match status" value="1"/>
</dbReference>
<dbReference type="Proteomes" id="UP000035268">
    <property type="component" value="Chromosome"/>
</dbReference>
<reference evidence="4 5" key="2">
    <citation type="journal article" date="2016" name="ISME J.">
        <title>Characterization of the first cultured representative of Verrucomicrobia subdivision 5 indicates the proposal of a novel phylum.</title>
        <authorList>
            <person name="Spring S."/>
            <person name="Bunk B."/>
            <person name="Sproer C."/>
            <person name="Schumann P."/>
            <person name="Rohde M."/>
            <person name="Tindall B.J."/>
            <person name="Klenk H.P."/>
        </authorList>
    </citation>
    <scope>NUCLEOTIDE SEQUENCE [LARGE SCALE GENOMIC DNA]</scope>
    <source>
        <strain evidence="4 5">L21-Fru-AB</strain>
    </source>
</reference>
<organism evidence="4 5">
    <name type="scientific">Kiritimatiella glycovorans</name>
    <dbReference type="NCBI Taxonomy" id="1307763"/>
    <lineage>
        <taxon>Bacteria</taxon>
        <taxon>Pseudomonadati</taxon>
        <taxon>Kiritimatiellota</taxon>
        <taxon>Kiritimatiellia</taxon>
        <taxon>Kiritimatiellales</taxon>
        <taxon>Kiritimatiellaceae</taxon>
        <taxon>Kiritimatiella</taxon>
    </lineage>
</organism>
<dbReference type="GO" id="GO:0016788">
    <property type="term" value="F:hydrolase activity, acting on ester bonds"/>
    <property type="evidence" value="ECO:0007669"/>
    <property type="project" value="UniProtKB-ARBA"/>
</dbReference>
<feature type="chain" id="PRO_5005183916" description="Sialate O-acetylesterase domain-containing protein" evidence="2">
    <location>
        <begin position="19"/>
        <end position="245"/>
    </location>
</feature>
<dbReference type="InterPro" id="IPR052940">
    <property type="entry name" value="Carb_Esterase_6"/>
</dbReference>
<dbReference type="Pfam" id="PF03629">
    <property type="entry name" value="SASA"/>
    <property type="match status" value="1"/>
</dbReference>
<sequence length="245" mass="27351" precursor="true">MKRLCMITCMMVVSAVSASGPGPAGKHLFILSGQSNMARLDPAKSFTPTVEAAFGADRVIVIKDAMGGQPVRRWYRDWASADGDSPEENGDLYDRLMSKVRRAIAGEEIISVTLVWMQGERDAREAYGDVYEASLRGLIEQFRDDLGREDMNAVIGRINDFDLENHRYPHWTLVRSAQVAVAESDLRAAWVNTDDLNSGMNRKGEEVFDDLHLTVKGYEELGRRFAKEAIDLTSTLPENALDPPR</sequence>
<keyword evidence="5" id="KW-1185">Reference proteome</keyword>
<evidence type="ECO:0000256" key="2">
    <source>
        <dbReference type="SAM" id="SignalP"/>
    </source>
</evidence>
<evidence type="ECO:0000313" key="5">
    <source>
        <dbReference type="Proteomes" id="UP000035268"/>
    </source>
</evidence>
<dbReference type="InterPro" id="IPR005181">
    <property type="entry name" value="SASA"/>
</dbReference>
<feature type="signal peptide" evidence="2">
    <location>
        <begin position="1"/>
        <end position="18"/>
    </location>
</feature>
<feature type="domain" description="Sialate O-acetylesterase" evidence="3">
    <location>
        <begin position="40"/>
        <end position="230"/>
    </location>
</feature>
<evidence type="ECO:0000256" key="1">
    <source>
        <dbReference type="ARBA" id="ARBA00022801"/>
    </source>
</evidence>
<evidence type="ECO:0000259" key="3">
    <source>
        <dbReference type="Pfam" id="PF03629"/>
    </source>
</evidence>
<keyword evidence="1" id="KW-0378">Hydrolase</keyword>
<dbReference type="KEGG" id="vbl:L21SP4_00535"/>
<reference evidence="5" key="1">
    <citation type="submission" date="2015-02" db="EMBL/GenBank/DDBJ databases">
        <title>Description and complete genome sequence of the first cultured representative of the subdivision 5 of the Verrucomicrobia phylum.</title>
        <authorList>
            <person name="Spring S."/>
            <person name="Bunk B."/>
            <person name="Sproer C."/>
            <person name="Klenk H.-P."/>
        </authorList>
    </citation>
    <scope>NUCLEOTIDE SEQUENCE [LARGE SCALE GENOMIC DNA]</scope>
    <source>
        <strain evidence="5">L21-Fru-AB</strain>
    </source>
</reference>
<dbReference type="OrthoDB" id="248184at2"/>
<dbReference type="PANTHER" id="PTHR31988">
    <property type="entry name" value="ESTERASE, PUTATIVE (DUF303)-RELATED"/>
    <property type="match status" value="1"/>
</dbReference>